<reference evidence="1 2" key="1">
    <citation type="submission" date="2017-04" db="EMBL/GenBank/DDBJ databases">
        <title>Genome Sequence of the Model Brown-Rot Fungus Postia placenta SB12.</title>
        <authorList>
            <consortium name="DOE Joint Genome Institute"/>
            <person name="Gaskell J."/>
            <person name="Kersten P."/>
            <person name="Larrondo L.F."/>
            <person name="Canessa P."/>
            <person name="Martinez D."/>
            <person name="Hibbett D."/>
            <person name="Schmoll M."/>
            <person name="Kubicek C.P."/>
            <person name="Martinez A.T."/>
            <person name="Yadav J."/>
            <person name="Master E."/>
            <person name="Magnuson J.K."/>
            <person name="James T."/>
            <person name="Yaver D."/>
            <person name="Berka R."/>
            <person name="Labutti K."/>
            <person name="Lipzen A."/>
            <person name="Aerts A."/>
            <person name="Barry K."/>
            <person name="Henrissat B."/>
            <person name="Blanchette R."/>
            <person name="Grigoriev I."/>
            <person name="Cullen D."/>
        </authorList>
    </citation>
    <scope>NUCLEOTIDE SEQUENCE [LARGE SCALE GENOMIC DNA]</scope>
    <source>
        <strain evidence="1 2">MAD-698-R-SB12</strain>
    </source>
</reference>
<dbReference type="OrthoDB" id="2963168at2759"/>
<dbReference type="AlphaFoldDB" id="A0A1X6N016"/>
<dbReference type="InterPro" id="IPR043129">
    <property type="entry name" value="ATPase_NBD"/>
</dbReference>
<dbReference type="PANTHER" id="PTHR14187">
    <property type="entry name" value="ALPHA KINASE/ELONGATION FACTOR 2 KINASE"/>
    <property type="match status" value="1"/>
</dbReference>
<dbReference type="STRING" id="670580.A0A1X6N016"/>
<dbReference type="Proteomes" id="UP000194127">
    <property type="component" value="Unassembled WGS sequence"/>
</dbReference>
<dbReference type="PANTHER" id="PTHR14187:SF82">
    <property type="entry name" value="FAMILY CHAPERONE, PUTATIVE (AFU_ORTHOLOGUE AFUA_7G08575)-RELATED"/>
    <property type="match status" value="1"/>
</dbReference>
<proteinExistence type="predicted"/>
<protein>
    <submittedName>
        <fullName evidence="1">Uncharacterized protein</fullName>
    </submittedName>
</protein>
<dbReference type="Gene3D" id="3.30.420.40">
    <property type="match status" value="2"/>
</dbReference>
<dbReference type="GeneID" id="36324152"/>
<organism evidence="1 2">
    <name type="scientific">Postia placenta MAD-698-R-SB12</name>
    <dbReference type="NCBI Taxonomy" id="670580"/>
    <lineage>
        <taxon>Eukaryota</taxon>
        <taxon>Fungi</taxon>
        <taxon>Dikarya</taxon>
        <taxon>Basidiomycota</taxon>
        <taxon>Agaricomycotina</taxon>
        <taxon>Agaricomycetes</taxon>
        <taxon>Polyporales</taxon>
        <taxon>Adustoporiaceae</taxon>
        <taxon>Rhodonia</taxon>
    </lineage>
</organism>
<keyword evidence="2" id="KW-1185">Reference proteome</keyword>
<sequence>MPLGPRQPYRGAHRKLVLAFDIGTTYSGVSYSILDPGEVPQTQGVRRFPGQENNASDSKIPSILYYNKNGQVMAVGAEALLPHIMDQAEDENWTKVEWFKLHLRPHAASVEGKIDFVFSHPNGWGGVQQRRMRSAAVAADLIEDTPHGHARVTFATEGEACIHFCVRSGLAANAFEGGTNIMVVDAGGGTVDISTYRMEGRDNINLEEISAPECLFQGSAIVGFRAREYLKHQLSGSRYGQDQDVDEMARQFDKTTKTIFRSPEDTAYIRFGSMRDKDPQYNIRNGQLTLSGAEVASIFKPSIEATKEGINRQCNDTADSISMIFLVGGFAASPWLFSQLSDYATSLHVGLSRPDTHTNKAVAEGAISFYLDHFVSVRVTRFTYGANVRICYNPADPEHLRRVDKAYVDDAGIKRVKDAFQVVLPKGTRVSEQKEFTQPLTRLSRHVQSLQTVCASVICYTGQLNHPRWTDLEPEAFTSLCTVEGDTSLVPHVPKDGPNGVYYTQDFHLILSFGLTELKAQLSLRENDEVDDAYRDLNPG</sequence>
<evidence type="ECO:0000313" key="1">
    <source>
        <dbReference type="EMBL" id="OSX61830.1"/>
    </source>
</evidence>
<dbReference type="SUPFAM" id="SSF53067">
    <property type="entry name" value="Actin-like ATPase domain"/>
    <property type="match status" value="2"/>
</dbReference>
<dbReference type="RefSeq" id="XP_024338624.1">
    <property type="nucleotide sequence ID" value="XM_024479202.1"/>
</dbReference>
<gene>
    <name evidence="1" type="ORF">POSPLADRAFT_1047083</name>
</gene>
<dbReference type="CDD" id="cd10170">
    <property type="entry name" value="ASKHA_NBD_HSP70"/>
    <property type="match status" value="1"/>
</dbReference>
<dbReference type="EMBL" id="KZ110598">
    <property type="protein sequence ID" value="OSX61830.1"/>
    <property type="molecule type" value="Genomic_DNA"/>
</dbReference>
<dbReference type="Gene3D" id="3.90.640.10">
    <property type="entry name" value="Actin, Chain A, domain 4"/>
    <property type="match status" value="1"/>
</dbReference>
<name>A0A1X6N016_9APHY</name>
<accession>A0A1X6N016</accession>
<evidence type="ECO:0000313" key="2">
    <source>
        <dbReference type="Proteomes" id="UP000194127"/>
    </source>
</evidence>